<reference evidence="3 5" key="1">
    <citation type="journal article" date="2014" name="Am. J. Bot.">
        <title>Genome assembly and annotation for red clover (Trifolium pratense; Fabaceae).</title>
        <authorList>
            <person name="Istvanek J."/>
            <person name="Jaros M."/>
            <person name="Krenek A."/>
            <person name="Repkova J."/>
        </authorList>
    </citation>
    <scope>NUCLEOTIDE SEQUENCE [LARGE SCALE GENOMIC DNA]</scope>
    <source>
        <strain evidence="5">cv. Tatra</strain>
        <tissue evidence="3">Young leaves</tissue>
    </source>
</reference>
<evidence type="ECO:0000313" key="3">
    <source>
        <dbReference type="EMBL" id="PNX93698.1"/>
    </source>
</evidence>
<keyword evidence="2" id="KW-0812">Transmembrane</keyword>
<proteinExistence type="predicted"/>
<dbReference type="EMBL" id="ASHM01011744">
    <property type="protein sequence ID" value="PNX93698.1"/>
    <property type="molecule type" value="Genomic_DNA"/>
</dbReference>
<feature type="transmembrane region" description="Helical" evidence="2">
    <location>
        <begin position="139"/>
        <end position="160"/>
    </location>
</feature>
<dbReference type="Pfam" id="PF13593">
    <property type="entry name" value="SBF_like"/>
    <property type="match status" value="1"/>
</dbReference>
<dbReference type="AlphaFoldDB" id="A0A2K3MS88"/>
<dbReference type="ExpressionAtlas" id="A0A2K3MS88">
    <property type="expression patterns" value="baseline"/>
</dbReference>
<organism evidence="3 5">
    <name type="scientific">Trifolium pratense</name>
    <name type="common">Red clover</name>
    <dbReference type="NCBI Taxonomy" id="57577"/>
    <lineage>
        <taxon>Eukaryota</taxon>
        <taxon>Viridiplantae</taxon>
        <taxon>Streptophyta</taxon>
        <taxon>Embryophyta</taxon>
        <taxon>Tracheophyta</taxon>
        <taxon>Spermatophyta</taxon>
        <taxon>Magnoliopsida</taxon>
        <taxon>eudicotyledons</taxon>
        <taxon>Gunneridae</taxon>
        <taxon>Pentapetalae</taxon>
        <taxon>rosids</taxon>
        <taxon>fabids</taxon>
        <taxon>Fabales</taxon>
        <taxon>Fabaceae</taxon>
        <taxon>Papilionoideae</taxon>
        <taxon>50 kb inversion clade</taxon>
        <taxon>NPAAA clade</taxon>
        <taxon>Hologalegina</taxon>
        <taxon>IRL clade</taxon>
        <taxon>Trifolieae</taxon>
        <taxon>Trifolium</taxon>
    </lineage>
</organism>
<dbReference type="GO" id="GO:0016020">
    <property type="term" value="C:membrane"/>
    <property type="evidence" value="ECO:0007669"/>
    <property type="project" value="UniProtKB-SubCell"/>
</dbReference>
<dbReference type="PANTHER" id="PTHR18640:SF10">
    <property type="entry name" value="SODIUM_METABOLITE COTRANSPORTER BASS4, CHLOROPLASTIC-RELATED"/>
    <property type="match status" value="1"/>
</dbReference>
<dbReference type="GO" id="GO:0009941">
    <property type="term" value="C:chloroplast envelope"/>
    <property type="evidence" value="ECO:0007669"/>
    <property type="project" value="TreeGrafter"/>
</dbReference>
<dbReference type="InterPro" id="IPR038770">
    <property type="entry name" value="Na+/solute_symporter_sf"/>
</dbReference>
<evidence type="ECO:0000256" key="2">
    <source>
        <dbReference type="SAM" id="Phobius"/>
    </source>
</evidence>
<evidence type="ECO:0000313" key="4">
    <source>
        <dbReference type="EMBL" id="PNX93715.1"/>
    </source>
</evidence>
<comment type="caution">
    <text evidence="3">The sequence shown here is derived from an EMBL/GenBank/DDBJ whole genome shotgun (WGS) entry which is preliminary data.</text>
</comment>
<dbReference type="Gene3D" id="1.20.1530.20">
    <property type="match status" value="1"/>
</dbReference>
<sequence length="247" mass="27097">MSMHGNPHNKVRYFQPFQSFTTHHIESSPSYRFYLPVHHLCHPCTSKLFLFVSPSPSSPAPGPYMLPMIGKFMCNGRHQINGAVILIDGCYSVPFGVADFVDGNRKLFSGISAFFLSLVPWTQVSKSRSLLLIVEPKVFLIAIGLGALLHVTLLVFNSIAVRSLSVISGGEKSTFSREENANALILVASQKTLPVMVAVIEPLCGAFGESGLLVLPCIATHLIQIIVDSFLVNFMRRKDNPNNVKLA</sequence>
<feature type="transmembrane region" description="Helical" evidence="2">
    <location>
        <begin position="107"/>
        <end position="124"/>
    </location>
</feature>
<evidence type="ECO:0000256" key="1">
    <source>
        <dbReference type="ARBA" id="ARBA00004141"/>
    </source>
</evidence>
<comment type="subcellular location">
    <subcellularLocation>
        <location evidence="1">Membrane</location>
        <topology evidence="1">Multi-pass membrane protein</topology>
    </subcellularLocation>
</comment>
<protein>
    <submittedName>
        <fullName evidence="3">Putative sodium/metabolite cotransporter BASS4 chloroplastic-like</fullName>
    </submittedName>
</protein>
<feature type="transmembrane region" description="Helical" evidence="2">
    <location>
        <begin position="181"/>
        <end position="200"/>
    </location>
</feature>
<accession>A0A2K3MS88</accession>
<feature type="transmembrane region" description="Helical" evidence="2">
    <location>
        <begin position="212"/>
        <end position="235"/>
    </location>
</feature>
<keyword evidence="2" id="KW-0472">Membrane</keyword>
<dbReference type="Proteomes" id="UP000236291">
    <property type="component" value="Unassembled WGS sequence"/>
</dbReference>
<dbReference type="EMBL" id="ASHM01011764">
    <property type="protein sequence ID" value="PNX93715.1"/>
    <property type="molecule type" value="Genomic_DNA"/>
</dbReference>
<evidence type="ECO:0000313" key="5">
    <source>
        <dbReference type="Proteomes" id="UP000236291"/>
    </source>
</evidence>
<dbReference type="PANTHER" id="PTHR18640">
    <property type="entry name" value="SOLUTE CARRIER FAMILY 10 MEMBER 7"/>
    <property type="match status" value="1"/>
</dbReference>
<reference evidence="3 5" key="2">
    <citation type="journal article" date="2017" name="Front. Plant Sci.">
        <title>Gene Classification and Mining of Molecular Markers Useful in Red Clover (Trifolium pratense) Breeding.</title>
        <authorList>
            <person name="Istvanek J."/>
            <person name="Dluhosova J."/>
            <person name="Dluhos P."/>
            <person name="Patkova L."/>
            <person name="Nedelnik J."/>
            <person name="Repkova J."/>
        </authorList>
    </citation>
    <scope>NUCLEOTIDE SEQUENCE [LARGE SCALE GENOMIC DNA]</scope>
    <source>
        <strain evidence="5">cv. Tatra</strain>
        <tissue evidence="3">Young leaves</tissue>
    </source>
</reference>
<name>A0A2K3MS88_TRIPR</name>
<dbReference type="InterPro" id="IPR016833">
    <property type="entry name" value="Put_Na-Bile_cotransptr"/>
</dbReference>
<dbReference type="STRING" id="57577.A0A2K3MS88"/>
<gene>
    <name evidence="3" type="ORF">L195_g016854</name>
    <name evidence="4" type="ORF">L195_g016872</name>
</gene>
<keyword evidence="2" id="KW-1133">Transmembrane helix</keyword>